<accession>A0A3N2GSG4</accession>
<keyword evidence="4 7" id="KW-0479">Metal-binding</keyword>
<dbReference type="InterPro" id="IPR013154">
    <property type="entry name" value="ADH-like_N"/>
</dbReference>
<dbReference type="Pfam" id="PF00107">
    <property type="entry name" value="ADH_zinc_N"/>
    <property type="match status" value="1"/>
</dbReference>
<proteinExistence type="inferred from homology"/>
<dbReference type="AlphaFoldDB" id="A0A3N2GSG4"/>
<protein>
    <recommendedName>
        <fullName evidence="3">alcohol dehydrogenase</fullName>
        <ecNumber evidence="3">1.1.1.1</ecNumber>
    </recommendedName>
</protein>
<dbReference type="Pfam" id="PF08240">
    <property type="entry name" value="ADH_N"/>
    <property type="match status" value="1"/>
</dbReference>
<comment type="caution">
    <text evidence="9">The sequence shown here is derived from an EMBL/GenBank/DDBJ whole genome shotgun (WGS) entry which is preliminary data.</text>
</comment>
<dbReference type="GO" id="GO:0005737">
    <property type="term" value="C:cytoplasm"/>
    <property type="evidence" value="ECO:0007669"/>
    <property type="project" value="TreeGrafter"/>
</dbReference>
<dbReference type="RefSeq" id="WP_208722350.1">
    <property type="nucleotide sequence ID" value="NZ_RKHY01000001.1"/>
</dbReference>
<sequence length="339" mass="35590">MTGQMKAVVVSEVKGKWELQDRDMPQVGPDDVLVRIRACGICGTDQWITQGVLAFRDFPLVLGHEAAGEVVAVGEGVTKRKVGDRVGVFMSQKMCGVCDFCHEEHPNSFVTSANCANPRLTGVTVDGAHAEYVAVDAGGTVLIPDGVSYEQAAPIICAGYTVWAGLRRAEPKPGARVAVSGIGGLGHLAIQYAKAAGFHVTALTHSADKGDLARQLGADEVVADGAALKSAGGADVLLHTNSSHGAVAKAMEGLRPWGKVVLMGIATDELHLPALALTSNSYQVIGSAHNTIEHLVEALDFVARGKVSTMIETFPKERAEEARAKAAAGEVRFKAVITY</sequence>
<feature type="domain" description="Enoyl reductase (ER)" evidence="8">
    <location>
        <begin position="15"/>
        <end position="337"/>
    </location>
</feature>
<evidence type="ECO:0000256" key="4">
    <source>
        <dbReference type="ARBA" id="ARBA00022723"/>
    </source>
</evidence>
<dbReference type="Gene3D" id="3.90.180.10">
    <property type="entry name" value="Medium-chain alcohol dehydrogenases, catalytic domain"/>
    <property type="match status" value="1"/>
</dbReference>
<evidence type="ECO:0000313" key="9">
    <source>
        <dbReference type="EMBL" id="ROS39556.1"/>
    </source>
</evidence>
<dbReference type="SUPFAM" id="SSF51735">
    <property type="entry name" value="NAD(P)-binding Rossmann-fold domains"/>
    <property type="match status" value="1"/>
</dbReference>
<dbReference type="Proteomes" id="UP000274843">
    <property type="component" value="Unassembled WGS sequence"/>
</dbReference>
<name>A0A3N2GSG4_9PSEU</name>
<dbReference type="InterPro" id="IPR002328">
    <property type="entry name" value="ADH_Zn_CS"/>
</dbReference>
<keyword evidence="5 7" id="KW-0862">Zinc</keyword>
<dbReference type="InterPro" id="IPR036291">
    <property type="entry name" value="NAD(P)-bd_dom_sf"/>
</dbReference>
<comment type="similarity">
    <text evidence="2 7">Belongs to the zinc-containing alcohol dehydrogenase family.</text>
</comment>
<evidence type="ECO:0000313" key="10">
    <source>
        <dbReference type="Proteomes" id="UP000274843"/>
    </source>
</evidence>
<dbReference type="EMBL" id="RKHY01000001">
    <property type="protein sequence ID" value="ROS39556.1"/>
    <property type="molecule type" value="Genomic_DNA"/>
</dbReference>
<dbReference type="GeneID" id="301843283"/>
<dbReference type="InterPro" id="IPR020843">
    <property type="entry name" value="ER"/>
</dbReference>
<reference evidence="9 10" key="1">
    <citation type="submission" date="2018-11" db="EMBL/GenBank/DDBJ databases">
        <title>Sequencing the genomes of 1000 actinobacteria strains.</title>
        <authorList>
            <person name="Klenk H.-P."/>
        </authorList>
    </citation>
    <scope>NUCLEOTIDE SEQUENCE [LARGE SCALE GENOMIC DNA]</scope>
    <source>
        <strain evidence="9 10">DSM 44348</strain>
    </source>
</reference>
<dbReference type="PROSITE" id="PS00059">
    <property type="entry name" value="ADH_ZINC"/>
    <property type="match status" value="1"/>
</dbReference>
<evidence type="ECO:0000256" key="3">
    <source>
        <dbReference type="ARBA" id="ARBA00013190"/>
    </source>
</evidence>
<dbReference type="PANTHER" id="PTHR42940">
    <property type="entry name" value="ALCOHOL DEHYDROGENASE 1-RELATED"/>
    <property type="match status" value="1"/>
</dbReference>
<organism evidence="9 10">
    <name type="scientific">Amycolatopsis thermoflava</name>
    <dbReference type="NCBI Taxonomy" id="84480"/>
    <lineage>
        <taxon>Bacteria</taxon>
        <taxon>Bacillati</taxon>
        <taxon>Actinomycetota</taxon>
        <taxon>Actinomycetes</taxon>
        <taxon>Pseudonocardiales</taxon>
        <taxon>Pseudonocardiaceae</taxon>
        <taxon>Amycolatopsis</taxon>
        <taxon>Amycolatopsis methanolica group</taxon>
    </lineage>
</organism>
<dbReference type="SUPFAM" id="SSF50129">
    <property type="entry name" value="GroES-like"/>
    <property type="match status" value="1"/>
</dbReference>
<gene>
    <name evidence="9" type="ORF">EDD35_1861</name>
</gene>
<keyword evidence="10" id="KW-1185">Reference proteome</keyword>
<dbReference type="EC" id="1.1.1.1" evidence="3"/>
<evidence type="ECO:0000259" key="8">
    <source>
        <dbReference type="SMART" id="SM00829"/>
    </source>
</evidence>
<evidence type="ECO:0000256" key="1">
    <source>
        <dbReference type="ARBA" id="ARBA00001947"/>
    </source>
</evidence>
<dbReference type="GO" id="GO:0008270">
    <property type="term" value="F:zinc ion binding"/>
    <property type="evidence" value="ECO:0007669"/>
    <property type="project" value="InterPro"/>
</dbReference>
<dbReference type="SMART" id="SM00829">
    <property type="entry name" value="PKS_ER"/>
    <property type="match status" value="1"/>
</dbReference>
<evidence type="ECO:0000256" key="5">
    <source>
        <dbReference type="ARBA" id="ARBA00022833"/>
    </source>
</evidence>
<dbReference type="PANTHER" id="PTHR42940:SF7">
    <property type="entry name" value="ALCOHOL DEHYDROGENASE-LIKE N-TERMINAL DOMAIN-CONTAINING PROTEIN"/>
    <property type="match status" value="1"/>
</dbReference>
<keyword evidence="6" id="KW-0560">Oxidoreductase</keyword>
<evidence type="ECO:0000256" key="6">
    <source>
        <dbReference type="ARBA" id="ARBA00023002"/>
    </source>
</evidence>
<dbReference type="GO" id="GO:0004022">
    <property type="term" value="F:alcohol dehydrogenase (NAD+) activity"/>
    <property type="evidence" value="ECO:0007669"/>
    <property type="project" value="UniProtKB-EC"/>
</dbReference>
<dbReference type="InterPro" id="IPR013149">
    <property type="entry name" value="ADH-like_C"/>
</dbReference>
<evidence type="ECO:0000256" key="7">
    <source>
        <dbReference type="RuleBase" id="RU361277"/>
    </source>
</evidence>
<dbReference type="InterPro" id="IPR011032">
    <property type="entry name" value="GroES-like_sf"/>
</dbReference>
<evidence type="ECO:0000256" key="2">
    <source>
        <dbReference type="ARBA" id="ARBA00008072"/>
    </source>
</evidence>
<dbReference type="Gene3D" id="3.40.50.720">
    <property type="entry name" value="NAD(P)-binding Rossmann-like Domain"/>
    <property type="match status" value="1"/>
</dbReference>
<comment type="cofactor">
    <cofactor evidence="1 7">
        <name>Zn(2+)</name>
        <dbReference type="ChEBI" id="CHEBI:29105"/>
    </cofactor>
</comment>